<reference evidence="1 2" key="1">
    <citation type="journal article" date="2021" name="Nat. Commun.">
        <title>Genetic determinants of endophytism in the Arabidopsis root mycobiome.</title>
        <authorList>
            <person name="Mesny F."/>
            <person name="Miyauchi S."/>
            <person name="Thiergart T."/>
            <person name="Pickel B."/>
            <person name="Atanasova L."/>
            <person name="Karlsson M."/>
            <person name="Huettel B."/>
            <person name="Barry K.W."/>
            <person name="Haridas S."/>
            <person name="Chen C."/>
            <person name="Bauer D."/>
            <person name="Andreopoulos W."/>
            <person name="Pangilinan J."/>
            <person name="LaButti K."/>
            <person name="Riley R."/>
            <person name="Lipzen A."/>
            <person name="Clum A."/>
            <person name="Drula E."/>
            <person name="Henrissat B."/>
            <person name="Kohler A."/>
            <person name="Grigoriev I.V."/>
            <person name="Martin F.M."/>
            <person name="Hacquard S."/>
        </authorList>
    </citation>
    <scope>NUCLEOTIDE SEQUENCE [LARGE SCALE GENOMIC DNA]</scope>
    <source>
        <strain evidence="1 2">MPI-SDFR-AT-0079</strain>
    </source>
</reference>
<gene>
    <name evidence="1" type="ORF">F5144DRAFT_552418</name>
</gene>
<feature type="non-terminal residue" evidence="1">
    <location>
        <position position="76"/>
    </location>
</feature>
<evidence type="ECO:0000313" key="1">
    <source>
        <dbReference type="EMBL" id="KAH6649233.1"/>
    </source>
</evidence>
<protein>
    <submittedName>
        <fullName evidence="1">Uncharacterized protein</fullName>
    </submittedName>
</protein>
<name>A0ACB7PJF9_9PEZI</name>
<organism evidence="1 2">
    <name type="scientific">Chaetomium tenue</name>
    <dbReference type="NCBI Taxonomy" id="1854479"/>
    <lineage>
        <taxon>Eukaryota</taxon>
        <taxon>Fungi</taxon>
        <taxon>Dikarya</taxon>
        <taxon>Ascomycota</taxon>
        <taxon>Pezizomycotina</taxon>
        <taxon>Sordariomycetes</taxon>
        <taxon>Sordariomycetidae</taxon>
        <taxon>Sordariales</taxon>
        <taxon>Chaetomiaceae</taxon>
        <taxon>Chaetomium</taxon>
    </lineage>
</organism>
<sequence>MLARGAASQKKLGIVFVVGLLCMALRMALVCSQLPLVCSTRPMSSFNLRLPSTFTTFQTGISPSCLILAGLGIDTD</sequence>
<accession>A0ACB7PJF9</accession>
<keyword evidence="2" id="KW-1185">Reference proteome</keyword>
<proteinExistence type="predicted"/>
<dbReference type="Proteomes" id="UP000724584">
    <property type="component" value="Unassembled WGS sequence"/>
</dbReference>
<evidence type="ECO:0000313" key="2">
    <source>
        <dbReference type="Proteomes" id="UP000724584"/>
    </source>
</evidence>
<comment type="caution">
    <text evidence="1">The sequence shown here is derived from an EMBL/GenBank/DDBJ whole genome shotgun (WGS) entry which is preliminary data.</text>
</comment>
<dbReference type="EMBL" id="JAGIZQ010000001">
    <property type="protein sequence ID" value="KAH6649233.1"/>
    <property type="molecule type" value="Genomic_DNA"/>
</dbReference>